<accession>X1I147</accession>
<dbReference type="InterPro" id="IPR017900">
    <property type="entry name" value="4Fe4S_Fe_S_CS"/>
</dbReference>
<proteinExistence type="predicted"/>
<gene>
    <name evidence="2" type="ORF">S03H2_30929</name>
</gene>
<dbReference type="EMBL" id="BARU01018732">
    <property type="protein sequence ID" value="GAH59804.1"/>
    <property type="molecule type" value="Genomic_DNA"/>
</dbReference>
<name>X1I147_9ZZZZ</name>
<dbReference type="PANTHER" id="PTHR42827:SF1">
    <property type="entry name" value="IRON-SULFUR CLUSTER-BINDING PROTEIN"/>
    <property type="match status" value="1"/>
</dbReference>
<evidence type="ECO:0000259" key="1">
    <source>
        <dbReference type="PROSITE" id="PS51379"/>
    </source>
</evidence>
<dbReference type="PROSITE" id="PS00198">
    <property type="entry name" value="4FE4S_FER_1"/>
    <property type="match status" value="1"/>
</dbReference>
<dbReference type="PROSITE" id="PS51379">
    <property type="entry name" value="4FE4S_FER_2"/>
    <property type="match status" value="1"/>
</dbReference>
<protein>
    <recommendedName>
        <fullName evidence="1">4Fe-4S ferredoxin-type domain-containing protein</fullName>
    </recommendedName>
</protein>
<sequence>MRYESIEKAPEPEAGLESLRIYAELGVATNELADFIRSKDYKAIACHPLGGPILYPAMAVKANLGEIGRQGLLITKKYGPRQRLSMIAINASPLPENLLEDFKISKFCEKCGKCIELCPVNAIFDKPLIKENGILTRIDGSKCFEYFYEKTGCSLCIKVCPFHKIGYDKVISKL</sequence>
<dbReference type="Gene3D" id="3.30.70.20">
    <property type="match status" value="1"/>
</dbReference>
<evidence type="ECO:0000313" key="2">
    <source>
        <dbReference type="EMBL" id="GAH59804.1"/>
    </source>
</evidence>
<dbReference type="PANTHER" id="PTHR42827">
    <property type="entry name" value="IRON-SULFUR CLUSTER-BINDING PROTEIN-RELATED"/>
    <property type="match status" value="1"/>
</dbReference>
<dbReference type="Pfam" id="PF12838">
    <property type="entry name" value="Fer4_7"/>
    <property type="match status" value="1"/>
</dbReference>
<dbReference type="SUPFAM" id="SSF54862">
    <property type="entry name" value="4Fe-4S ferredoxins"/>
    <property type="match status" value="1"/>
</dbReference>
<dbReference type="InterPro" id="IPR017896">
    <property type="entry name" value="4Fe4S_Fe-S-bd"/>
</dbReference>
<feature type="domain" description="4Fe-4S ferredoxin-type" evidence="1">
    <location>
        <begin position="96"/>
        <end position="128"/>
    </location>
</feature>
<dbReference type="AlphaFoldDB" id="X1I147"/>
<reference evidence="2" key="1">
    <citation type="journal article" date="2014" name="Front. Microbiol.">
        <title>High frequency of phylogenetically diverse reductive dehalogenase-homologous genes in deep subseafloor sedimentary metagenomes.</title>
        <authorList>
            <person name="Kawai M."/>
            <person name="Futagami T."/>
            <person name="Toyoda A."/>
            <person name="Takaki Y."/>
            <person name="Nishi S."/>
            <person name="Hori S."/>
            <person name="Arai W."/>
            <person name="Tsubouchi T."/>
            <person name="Morono Y."/>
            <person name="Uchiyama I."/>
            <person name="Ito T."/>
            <person name="Fujiyama A."/>
            <person name="Inagaki F."/>
            <person name="Takami H."/>
        </authorList>
    </citation>
    <scope>NUCLEOTIDE SEQUENCE</scope>
    <source>
        <strain evidence="2">Expedition CK06-06</strain>
    </source>
</reference>
<organism evidence="2">
    <name type="scientific">marine sediment metagenome</name>
    <dbReference type="NCBI Taxonomy" id="412755"/>
    <lineage>
        <taxon>unclassified sequences</taxon>
        <taxon>metagenomes</taxon>
        <taxon>ecological metagenomes</taxon>
    </lineage>
</organism>
<comment type="caution">
    <text evidence="2">The sequence shown here is derived from an EMBL/GenBank/DDBJ whole genome shotgun (WGS) entry which is preliminary data.</text>
</comment>